<name>A0A8J0TC28_XENLA</name>
<evidence type="ECO:0000256" key="10">
    <source>
        <dbReference type="SAM" id="Phobius"/>
    </source>
</evidence>
<dbReference type="Proteomes" id="UP000186698">
    <property type="component" value="Chromosome 7L"/>
</dbReference>
<dbReference type="SMART" id="SM00409">
    <property type="entry name" value="IG"/>
    <property type="match status" value="2"/>
</dbReference>
<protein>
    <submittedName>
        <fullName evidence="14">Myeloid cell surface antigen CD33</fullName>
    </submittedName>
</protein>
<dbReference type="InterPro" id="IPR003599">
    <property type="entry name" value="Ig_sub"/>
</dbReference>
<reference evidence="14" key="1">
    <citation type="submission" date="2025-08" db="UniProtKB">
        <authorList>
            <consortium name="RefSeq"/>
        </authorList>
    </citation>
    <scope>IDENTIFICATION</scope>
    <source>
        <strain evidence="14">J_2021</strain>
        <tissue evidence="14">Erythrocytes</tissue>
    </source>
</reference>
<sequence length="337" mass="37783">MELTVRMSFSKFWFLCQYPRVLLFLLSLHWDGMNCEQHPGFHIDGPEWVTVQRGLCVLIPCNFTVGPSYNLTKDAIGIWYKGYKGHPNGPVAASTDSSQFPDTTNGRFIFTGKVSAGDCSFSISDAQPGDTDQYRFRILDRDPLKYNYYRIQPIVSVTDLKEPDISPTNDLIAGEEVTVTCTAPTHCPGLSPTFTWEGSVNTENTQNNTLRHQDGTVTYWSTITFTPSLKHHNSSLTCTVTYTSWSTKASITLIVDDPKEACFDSKLIPAMVAGNIFILTLMGLGFLWLFKRTRKTQEKGIQRETAARIEDCPDKGVLAEGGTRVSPEEEDPIYQNF</sequence>
<evidence type="ECO:0000256" key="6">
    <source>
        <dbReference type="ARBA" id="ARBA00023136"/>
    </source>
</evidence>
<evidence type="ECO:0000256" key="4">
    <source>
        <dbReference type="ARBA" id="ARBA00022889"/>
    </source>
</evidence>
<evidence type="ECO:0000259" key="12">
    <source>
        <dbReference type="PROSITE" id="PS50835"/>
    </source>
</evidence>
<dbReference type="Gene3D" id="2.60.40.10">
    <property type="entry name" value="Immunoglobulins"/>
    <property type="match status" value="2"/>
</dbReference>
<evidence type="ECO:0000256" key="8">
    <source>
        <dbReference type="ARBA" id="ARBA00038361"/>
    </source>
</evidence>
<dbReference type="InterPro" id="IPR051036">
    <property type="entry name" value="SIGLEC"/>
</dbReference>
<dbReference type="PANTHER" id="PTHR12035:SF133">
    <property type="entry name" value="SIALIC ACID-BINDING IG-LIKE LECTIN 16"/>
    <property type="match status" value="1"/>
</dbReference>
<evidence type="ECO:0000256" key="2">
    <source>
        <dbReference type="ARBA" id="ARBA00022692"/>
    </source>
</evidence>
<dbReference type="KEGG" id="xla:108696822"/>
<dbReference type="InterPro" id="IPR013162">
    <property type="entry name" value="CD80_C2-set"/>
</dbReference>
<feature type="region of interest" description="Disordered" evidence="9">
    <location>
        <begin position="318"/>
        <end position="337"/>
    </location>
</feature>
<feature type="domain" description="Ig-like" evidence="12">
    <location>
        <begin position="163"/>
        <end position="252"/>
    </location>
</feature>
<comment type="subcellular location">
    <subcellularLocation>
        <location evidence="1">Membrane</location>
        <topology evidence="1">Single-pass membrane protein</topology>
    </subcellularLocation>
</comment>
<feature type="compositionally biased region" description="Acidic residues" evidence="9">
    <location>
        <begin position="328"/>
        <end position="337"/>
    </location>
</feature>
<dbReference type="GO" id="GO:0033691">
    <property type="term" value="F:sialic acid binding"/>
    <property type="evidence" value="ECO:0000318"/>
    <property type="project" value="GO_Central"/>
</dbReference>
<dbReference type="GO" id="GO:0007155">
    <property type="term" value="P:cell adhesion"/>
    <property type="evidence" value="ECO:0000318"/>
    <property type="project" value="GO_Central"/>
</dbReference>
<dbReference type="InterPro" id="IPR007110">
    <property type="entry name" value="Ig-like_dom"/>
</dbReference>
<keyword evidence="11" id="KW-0732">Signal</keyword>
<keyword evidence="5 10" id="KW-1133">Transmembrane helix</keyword>
<feature type="signal peptide" evidence="11">
    <location>
        <begin position="1"/>
        <end position="35"/>
    </location>
</feature>
<evidence type="ECO:0000256" key="7">
    <source>
        <dbReference type="ARBA" id="ARBA00023157"/>
    </source>
</evidence>
<evidence type="ECO:0000256" key="11">
    <source>
        <dbReference type="SAM" id="SignalP"/>
    </source>
</evidence>
<dbReference type="GO" id="GO:0005886">
    <property type="term" value="C:plasma membrane"/>
    <property type="evidence" value="ECO:0000318"/>
    <property type="project" value="GO_Central"/>
</dbReference>
<keyword evidence="6 10" id="KW-0472">Membrane</keyword>
<dbReference type="InterPro" id="IPR013106">
    <property type="entry name" value="Ig_V-set"/>
</dbReference>
<feature type="transmembrane region" description="Helical" evidence="10">
    <location>
        <begin position="267"/>
        <end position="290"/>
    </location>
</feature>
<dbReference type="Pfam" id="PF08205">
    <property type="entry name" value="C2-set_2"/>
    <property type="match status" value="1"/>
</dbReference>
<keyword evidence="3" id="KW-0430">Lectin</keyword>
<evidence type="ECO:0000256" key="3">
    <source>
        <dbReference type="ARBA" id="ARBA00022734"/>
    </source>
</evidence>
<evidence type="ECO:0000256" key="1">
    <source>
        <dbReference type="ARBA" id="ARBA00004167"/>
    </source>
</evidence>
<dbReference type="PANTHER" id="PTHR12035">
    <property type="entry name" value="SIALIC ACID BINDING IMMUNOGLOBULIN-LIKE LECTIN"/>
    <property type="match status" value="1"/>
</dbReference>
<dbReference type="Pfam" id="PF07686">
    <property type="entry name" value="V-set"/>
    <property type="match status" value="1"/>
</dbReference>
<feature type="chain" id="PRO_5035251607" evidence="11">
    <location>
        <begin position="36"/>
        <end position="337"/>
    </location>
</feature>
<accession>A0A8J0TC28</accession>
<keyword evidence="13" id="KW-1185">Reference proteome</keyword>
<dbReference type="SUPFAM" id="SSF48726">
    <property type="entry name" value="Immunoglobulin"/>
    <property type="match status" value="2"/>
</dbReference>
<proteinExistence type="inferred from homology"/>
<evidence type="ECO:0000256" key="5">
    <source>
        <dbReference type="ARBA" id="ARBA00022989"/>
    </source>
</evidence>
<dbReference type="AlphaFoldDB" id="A0A8J0TC28"/>
<comment type="similarity">
    <text evidence="8">Belongs to the immunoglobulin superfamily. SIGLEC (sialic acid binding Ig-like lectin) family.</text>
</comment>
<dbReference type="GO" id="GO:0030246">
    <property type="term" value="F:carbohydrate binding"/>
    <property type="evidence" value="ECO:0007669"/>
    <property type="project" value="UniProtKB-KW"/>
</dbReference>
<dbReference type="PROSITE" id="PS50835">
    <property type="entry name" value="IG_LIKE"/>
    <property type="match status" value="1"/>
</dbReference>
<gene>
    <name evidence="14" type="primary">LOC108696822</name>
</gene>
<keyword evidence="4" id="KW-0130">Cell adhesion</keyword>
<keyword evidence="7" id="KW-1015">Disulfide bond</keyword>
<dbReference type="GeneID" id="108696822"/>
<evidence type="ECO:0000313" key="13">
    <source>
        <dbReference type="Proteomes" id="UP000186698"/>
    </source>
</evidence>
<keyword evidence="2 10" id="KW-0812">Transmembrane</keyword>
<dbReference type="RefSeq" id="XP_018081970.2">
    <property type="nucleotide sequence ID" value="XM_018226481.2"/>
</dbReference>
<organism evidence="13 14">
    <name type="scientific">Xenopus laevis</name>
    <name type="common">African clawed frog</name>
    <dbReference type="NCBI Taxonomy" id="8355"/>
    <lineage>
        <taxon>Eukaryota</taxon>
        <taxon>Metazoa</taxon>
        <taxon>Chordata</taxon>
        <taxon>Craniata</taxon>
        <taxon>Vertebrata</taxon>
        <taxon>Euteleostomi</taxon>
        <taxon>Amphibia</taxon>
        <taxon>Batrachia</taxon>
        <taxon>Anura</taxon>
        <taxon>Pipoidea</taxon>
        <taxon>Pipidae</taxon>
        <taxon>Xenopodinae</taxon>
        <taxon>Xenopus</taxon>
        <taxon>Xenopus</taxon>
    </lineage>
</organism>
<dbReference type="InterPro" id="IPR036179">
    <property type="entry name" value="Ig-like_dom_sf"/>
</dbReference>
<evidence type="ECO:0000313" key="14">
    <source>
        <dbReference type="RefSeq" id="XP_018081970.2"/>
    </source>
</evidence>
<dbReference type="InterPro" id="IPR013783">
    <property type="entry name" value="Ig-like_fold"/>
</dbReference>
<evidence type="ECO:0000256" key="9">
    <source>
        <dbReference type="SAM" id="MobiDB-lite"/>
    </source>
</evidence>
<dbReference type="OrthoDB" id="5843397at2759"/>